<proteinExistence type="inferred from homology"/>
<feature type="domain" description="Helicase ATP-binding" evidence="7">
    <location>
        <begin position="183"/>
        <end position="404"/>
    </location>
</feature>
<feature type="compositionally biased region" description="Polar residues" evidence="6">
    <location>
        <begin position="113"/>
        <end position="123"/>
    </location>
</feature>
<reference evidence="9 10" key="3">
    <citation type="journal article" date="2015" name="Genome Announc.">
        <title>Draft Genome Sequence of the Archiascomycetous Yeast Saitoella complicata.</title>
        <authorList>
            <person name="Yamauchi K."/>
            <person name="Kondo S."/>
            <person name="Hamamoto M."/>
            <person name="Takahashi Y."/>
            <person name="Ogura Y."/>
            <person name="Hayashi T."/>
            <person name="Nishida H."/>
        </authorList>
    </citation>
    <scope>NUCLEOTIDE SEQUENCE [LARGE SCALE GENOMIC DNA]</scope>
    <source>
        <strain evidence="9 10">NRRL Y-17804</strain>
    </source>
</reference>
<comment type="caution">
    <text evidence="9">The sequence shown here is derived from an EMBL/GenBank/DDBJ whole genome shotgun (WGS) entry which is preliminary data.</text>
</comment>
<dbReference type="SUPFAM" id="SSF52540">
    <property type="entry name" value="P-loop containing nucleoside triphosphate hydrolases"/>
    <property type="match status" value="1"/>
</dbReference>
<dbReference type="PROSITE" id="PS51194">
    <property type="entry name" value="HELICASE_CTER"/>
    <property type="match status" value="1"/>
</dbReference>
<feature type="domain" description="Helicase C-terminal" evidence="8">
    <location>
        <begin position="501"/>
        <end position="637"/>
    </location>
</feature>
<evidence type="ECO:0000256" key="1">
    <source>
        <dbReference type="ARBA" id="ARBA00022741"/>
    </source>
</evidence>
<gene>
    <name evidence="9" type="ORF">G7K_0805-t1</name>
</gene>
<evidence type="ECO:0000259" key="8">
    <source>
        <dbReference type="PROSITE" id="PS51194"/>
    </source>
</evidence>
<dbReference type="Proteomes" id="UP000033140">
    <property type="component" value="Unassembled WGS sequence"/>
</dbReference>
<evidence type="ECO:0000313" key="10">
    <source>
        <dbReference type="Proteomes" id="UP000033140"/>
    </source>
</evidence>
<keyword evidence="2 5" id="KW-0378">Hydrolase</keyword>
<reference evidence="9 10" key="1">
    <citation type="journal article" date="2011" name="J. Gen. Appl. Microbiol.">
        <title>Draft genome sequencing of the enigmatic yeast Saitoella complicata.</title>
        <authorList>
            <person name="Nishida H."/>
            <person name="Hamamoto M."/>
            <person name="Sugiyama J."/>
        </authorList>
    </citation>
    <scope>NUCLEOTIDE SEQUENCE [LARGE SCALE GENOMIC DNA]</scope>
    <source>
        <strain evidence="9 10">NRRL Y-17804</strain>
    </source>
</reference>
<evidence type="ECO:0000256" key="4">
    <source>
        <dbReference type="ARBA" id="ARBA00022884"/>
    </source>
</evidence>
<dbReference type="GO" id="GO:0005524">
    <property type="term" value="F:ATP binding"/>
    <property type="evidence" value="ECO:0007669"/>
    <property type="project" value="UniProtKB-UniRule"/>
</dbReference>
<dbReference type="SMART" id="SM00487">
    <property type="entry name" value="DEXDc"/>
    <property type="match status" value="1"/>
</dbReference>
<keyword evidence="1 5" id="KW-0547">Nucleotide-binding</keyword>
<organism evidence="9 10">
    <name type="scientific">Saitoella complicata (strain BCRC 22490 / CBS 7301 / JCM 7358 / NBRC 10748 / NRRL Y-17804)</name>
    <dbReference type="NCBI Taxonomy" id="698492"/>
    <lineage>
        <taxon>Eukaryota</taxon>
        <taxon>Fungi</taxon>
        <taxon>Dikarya</taxon>
        <taxon>Ascomycota</taxon>
        <taxon>Taphrinomycotina</taxon>
        <taxon>Taphrinomycotina incertae sedis</taxon>
        <taxon>Saitoella</taxon>
    </lineage>
</organism>
<comment type="domain">
    <text evidence="5">The Q motif is unique to and characteristic of the DEAD box family of RNA helicases and controls ATP binding and hydrolysis.</text>
</comment>
<evidence type="ECO:0000256" key="6">
    <source>
        <dbReference type="SAM" id="MobiDB-lite"/>
    </source>
</evidence>
<dbReference type="PANTHER" id="PTHR24031">
    <property type="entry name" value="RNA HELICASE"/>
    <property type="match status" value="1"/>
</dbReference>
<protein>
    <recommendedName>
        <fullName evidence="5">ATP-dependent RNA helicase</fullName>
        <ecNumber evidence="5">3.6.4.13</ecNumber>
    </recommendedName>
</protein>
<keyword evidence="3 5" id="KW-0067">ATP-binding</keyword>
<dbReference type="EMBL" id="BACD03000004">
    <property type="protein sequence ID" value="GAO46576.1"/>
    <property type="molecule type" value="Genomic_DNA"/>
</dbReference>
<feature type="region of interest" description="Disordered" evidence="6">
    <location>
        <begin position="676"/>
        <end position="770"/>
    </location>
</feature>
<keyword evidence="4 5" id="KW-0694">RNA-binding</keyword>
<dbReference type="InterPro" id="IPR027417">
    <property type="entry name" value="P-loop_NTPase"/>
</dbReference>
<dbReference type="AlphaFoldDB" id="A0A0E9NA50"/>
<dbReference type="GO" id="GO:0003723">
    <property type="term" value="F:RNA binding"/>
    <property type="evidence" value="ECO:0007669"/>
    <property type="project" value="UniProtKB-UniRule"/>
</dbReference>
<evidence type="ECO:0000259" key="7">
    <source>
        <dbReference type="PROSITE" id="PS51192"/>
    </source>
</evidence>
<dbReference type="InterPro" id="IPR001650">
    <property type="entry name" value="Helicase_C-like"/>
</dbReference>
<dbReference type="Gene3D" id="3.40.50.300">
    <property type="entry name" value="P-loop containing nucleotide triphosphate hydrolases"/>
    <property type="match status" value="2"/>
</dbReference>
<dbReference type="SMART" id="SM00490">
    <property type="entry name" value="HELICc"/>
    <property type="match status" value="1"/>
</dbReference>
<dbReference type="GO" id="GO:0016787">
    <property type="term" value="F:hydrolase activity"/>
    <property type="evidence" value="ECO:0007669"/>
    <property type="project" value="UniProtKB-KW"/>
</dbReference>
<feature type="region of interest" description="Disordered" evidence="6">
    <location>
        <begin position="112"/>
        <end position="134"/>
    </location>
</feature>
<name>A0A0E9NA50_SAICN</name>
<dbReference type="InterPro" id="IPR011545">
    <property type="entry name" value="DEAD/DEAH_box_helicase_dom"/>
</dbReference>
<evidence type="ECO:0000256" key="5">
    <source>
        <dbReference type="RuleBase" id="RU365068"/>
    </source>
</evidence>
<dbReference type="Pfam" id="PF00271">
    <property type="entry name" value="Helicase_C"/>
    <property type="match status" value="1"/>
</dbReference>
<dbReference type="STRING" id="698492.A0A0E9NA50"/>
<evidence type="ECO:0000256" key="2">
    <source>
        <dbReference type="ARBA" id="ARBA00022801"/>
    </source>
</evidence>
<evidence type="ECO:0000313" key="9">
    <source>
        <dbReference type="EMBL" id="GAO46576.1"/>
    </source>
</evidence>
<comment type="catalytic activity">
    <reaction evidence="5">
        <text>ATP + H2O = ADP + phosphate + H(+)</text>
        <dbReference type="Rhea" id="RHEA:13065"/>
        <dbReference type="ChEBI" id="CHEBI:15377"/>
        <dbReference type="ChEBI" id="CHEBI:15378"/>
        <dbReference type="ChEBI" id="CHEBI:30616"/>
        <dbReference type="ChEBI" id="CHEBI:43474"/>
        <dbReference type="ChEBI" id="CHEBI:456216"/>
        <dbReference type="EC" id="3.6.4.13"/>
    </reaction>
</comment>
<dbReference type="GO" id="GO:0003724">
    <property type="term" value="F:RNA helicase activity"/>
    <property type="evidence" value="ECO:0007669"/>
    <property type="project" value="UniProtKB-EC"/>
</dbReference>
<dbReference type="PROSITE" id="PS51192">
    <property type="entry name" value="HELICASE_ATP_BIND_1"/>
    <property type="match status" value="1"/>
</dbReference>
<dbReference type="Pfam" id="PF00270">
    <property type="entry name" value="DEAD"/>
    <property type="match status" value="1"/>
</dbReference>
<feature type="compositionally biased region" description="Basic and acidic residues" evidence="6">
    <location>
        <begin position="756"/>
        <end position="770"/>
    </location>
</feature>
<comment type="similarity">
    <text evidence="5">Belongs to the DEAD box helicase family.</text>
</comment>
<sequence length="770" mass="86350">MCTSHWPEFCQPRKRIAAPLSRTRPTLHSRIEIIIYVTFRNPSSTSFVMSQARAALSARHFARVRSPSYGGSRIFHSTPRLHVHAAPYHPFPVPDAQQPLGVNNHDHAHANEIQFSKSWSKSSGAPEDDRSRRVPNRLQKHLALIAFSEFSEQNTGVRDVVRAALNKAYPEVQRPTRIQSAFLPIFAQGGSLMIRGAPSSGKSFGLALAVLSQARQTNYDRAARPTPTTTTIVLASSNDLVLQYEKWFTNILDASDHRFGHISKILQVLYRGPEDVMAAQDEKLKKFQNPHIMIATPQRLLDILANKDMKHLIDIHGFRTLVVDEADVMLDASHGQRLRQMKYQKKHSPAAEVLLSYILKERRMRNTRLKGKGNHGLQLVFASATANARFRQFLIVESKYIDQDQRLHVVGYQPPGRPEFLPDLALSSKIKHHVLGFDGPTGENGEPTLRVVELPSVDLKEILMFEKMRKASPKEFEDEMHDDELEQKEANDAARIQYVAALQQLLTRLPNPVKKGLVIIDHEQSTKKFVAACQEAGLTQVKPLRLPIPEDDGPSIYVSQPIACRGLNVDDVAHVFILMPYDSASDYTHMAGRTGRKGTDGDVYTVLIPKPYETRVDTEEVLEVANAFTKLNIRHLANPEPEESPDKTDEPVSAEEIAKVRTMNTEQIIERAREKFSEPVSEEVREQVRALTPEEIREKTTAKYEPASEKEKVSEEVKEHVSEAALEQASEQVSEGRASAPSPVAESEVEGNSNATKEEKGAESAKDSSF</sequence>
<dbReference type="EC" id="3.6.4.13" evidence="5"/>
<keyword evidence="5" id="KW-0347">Helicase</keyword>
<evidence type="ECO:0000256" key="3">
    <source>
        <dbReference type="ARBA" id="ARBA00022840"/>
    </source>
</evidence>
<comment type="function">
    <text evidence="5">RNA helicase.</text>
</comment>
<keyword evidence="10" id="KW-1185">Reference proteome</keyword>
<dbReference type="InterPro" id="IPR014001">
    <property type="entry name" value="Helicase_ATP-bd"/>
</dbReference>
<accession>A0A0E9NA50</accession>
<feature type="compositionally biased region" description="Basic and acidic residues" evidence="6">
    <location>
        <begin position="676"/>
        <end position="722"/>
    </location>
</feature>
<reference evidence="9 10" key="2">
    <citation type="journal article" date="2014" name="J. Gen. Appl. Microbiol.">
        <title>The early diverging ascomycetous budding yeast Saitoella complicata has three histone deacetylases belonging to the Clr6, Hos2, and Rpd3 lineages.</title>
        <authorList>
            <person name="Nishida H."/>
            <person name="Matsumoto T."/>
            <person name="Kondo S."/>
            <person name="Hamamoto M."/>
            <person name="Yoshikawa H."/>
        </authorList>
    </citation>
    <scope>NUCLEOTIDE SEQUENCE [LARGE SCALE GENOMIC DNA]</scope>
    <source>
        <strain evidence="9 10">NRRL Y-17804</strain>
    </source>
</reference>